<comment type="subcellular location">
    <subcellularLocation>
        <location evidence="1">Cell membrane</location>
        <topology evidence="1">Multi-pass membrane protein</topology>
    </subcellularLocation>
</comment>
<gene>
    <name evidence="7" type="ORF">GCM10009017_10520</name>
    <name evidence="8" type="ORF">J2752_001506</name>
</gene>
<evidence type="ECO:0000313" key="9">
    <source>
        <dbReference type="Proteomes" id="UP000614609"/>
    </source>
</evidence>
<dbReference type="Proteomes" id="UP000765891">
    <property type="component" value="Unassembled WGS sequence"/>
</dbReference>
<evidence type="ECO:0000256" key="5">
    <source>
        <dbReference type="ARBA" id="ARBA00023136"/>
    </source>
</evidence>
<keyword evidence="4 6" id="KW-1133">Transmembrane helix</keyword>
<dbReference type="InterPro" id="IPR001851">
    <property type="entry name" value="ABC_transp_permease"/>
</dbReference>
<dbReference type="EMBL" id="BMOO01000002">
    <property type="protein sequence ID" value="GGM62343.1"/>
    <property type="molecule type" value="Genomic_DNA"/>
</dbReference>
<accession>A0A830FYL4</accession>
<evidence type="ECO:0000256" key="2">
    <source>
        <dbReference type="ARBA" id="ARBA00022475"/>
    </source>
</evidence>
<feature type="transmembrane region" description="Helical" evidence="6">
    <location>
        <begin position="317"/>
        <end position="341"/>
    </location>
</feature>
<dbReference type="PANTHER" id="PTHR30482">
    <property type="entry name" value="HIGH-AFFINITY BRANCHED-CHAIN AMINO ACID TRANSPORT SYSTEM PERMEASE"/>
    <property type="match status" value="1"/>
</dbReference>
<dbReference type="Proteomes" id="UP000614609">
    <property type="component" value="Unassembled WGS sequence"/>
</dbReference>
<sequence length="367" mass="39435">MSRDATAGVLERLGAVELGVWQVPLGLLAVAVLLRPVVSHDLMLGYPQVATSFLIWMIIVASFNLLMGYTGLISFGHAMFMGIGTYSVAIALSSFAVPFLVAAPLGILLSAGVAYLVGRLIAHKGEIYFAMLTLAFAKSAHFVANYNPGGLTGGTTGLADGTMPAWIETSRGFTYVALGGFRIDWYWAVAAVFVVGMLLLWQLVRSPFGRTLVAVRENEALARAMGVDVRRYKVWAFTFAAAFAALGGVLLEINNQGATLSELSIVTSGNIIIMAVLGGANYFFGPLAGVFVWMFVEEYLADFHTLVLPLTEVPLARIELAGVLVYWQFFLGLLFVVAVLVSPREGILGLLKTVLGRLSARIRGESE</sequence>
<evidence type="ECO:0000256" key="6">
    <source>
        <dbReference type="SAM" id="Phobius"/>
    </source>
</evidence>
<keyword evidence="2" id="KW-1003">Cell membrane</keyword>
<reference evidence="8" key="3">
    <citation type="submission" date="2021-03" db="EMBL/GenBank/DDBJ databases">
        <title>Genomic Encyclopedia of Type Strains, Phase IV (KMG-IV): sequencing the most valuable type-strain genomes for metagenomic binning, comparative biology and taxonomic classification.</title>
        <authorList>
            <person name="Goeker M."/>
        </authorList>
    </citation>
    <scope>NUCLEOTIDE SEQUENCE</scope>
    <source>
        <strain evidence="8">DSM 22443</strain>
    </source>
</reference>
<dbReference type="EMBL" id="JAGGKO010000002">
    <property type="protein sequence ID" value="MBP1954594.1"/>
    <property type="molecule type" value="Genomic_DNA"/>
</dbReference>
<feature type="transmembrane region" description="Helical" evidence="6">
    <location>
        <begin position="271"/>
        <end position="296"/>
    </location>
</feature>
<name>A0A830FYL4_9EURY</name>
<dbReference type="GO" id="GO:0005886">
    <property type="term" value="C:plasma membrane"/>
    <property type="evidence" value="ECO:0007669"/>
    <property type="project" value="UniProtKB-SubCell"/>
</dbReference>
<feature type="transmembrane region" description="Helical" evidence="6">
    <location>
        <begin position="50"/>
        <end position="69"/>
    </location>
</feature>
<evidence type="ECO:0000313" key="8">
    <source>
        <dbReference type="EMBL" id="MBP1954594.1"/>
    </source>
</evidence>
<keyword evidence="9" id="KW-1185">Reference proteome</keyword>
<keyword evidence="3 6" id="KW-0812">Transmembrane</keyword>
<dbReference type="OrthoDB" id="30958at2157"/>
<keyword evidence="5 6" id="KW-0472">Membrane</keyword>
<dbReference type="Pfam" id="PF02653">
    <property type="entry name" value="BPD_transp_2"/>
    <property type="match status" value="1"/>
</dbReference>
<dbReference type="GO" id="GO:0015658">
    <property type="term" value="F:branched-chain amino acid transmembrane transporter activity"/>
    <property type="evidence" value="ECO:0007669"/>
    <property type="project" value="InterPro"/>
</dbReference>
<evidence type="ECO:0000256" key="4">
    <source>
        <dbReference type="ARBA" id="ARBA00022989"/>
    </source>
</evidence>
<dbReference type="InterPro" id="IPR043428">
    <property type="entry name" value="LivM-like"/>
</dbReference>
<comment type="caution">
    <text evidence="7">The sequence shown here is derived from an EMBL/GenBank/DDBJ whole genome shotgun (WGS) entry which is preliminary data.</text>
</comment>
<evidence type="ECO:0000313" key="7">
    <source>
        <dbReference type="EMBL" id="GGM62343.1"/>
    </source>
</evidence>
<feature type="transmembrane region" description="Helical" evidence="6">
    <location>
        <begin position="127"/>
        <end position="144"/>
    </location>
</feature>
<feature type="transmembrane region" description="Helical" evidence="6">
    <location>
        <begin position="232"/>
        <end position="251"/>
    </location>
</feature>
<feature type="transmembrane region" description="Helical" evidence="6">
    <location>
        <begin position="20"/>
        <end position="38"/>
    </location>
</feature>
<evidence type="ECO:0000256" key="3">
    <source>
        <dbReference type="ARBA" id="ARBA00022692"/>
    </source>
</evidence>
<feature type="transmembrane region" description="Helical" evidence="6">
    <location>
        <begin position="185"/>
        <end position="204"/>
    </location>
</feature>
<dbReference type="CDD" id="cd06581">
    <property type="entry name" value="TM_PBP1_LivM_like"/>
    <property type="match status" value="1"/>
</dbReference>
<proteinExistence type="predicted"/>
<dbReference type="AlphaFoldDB" id="A0A830FYL4"/>
<protein>
    <submittedName>
        <fullName evidence="7">Branched-chain amino acid ABC transporter permease</fullName>
    </submittedName>
    <submittedName>
        <fullName evidence="8">Branched-chain amino acid transport system permease protein</fullName>
    </submittedName>
</protein>
<organism evidence="7 9">
    <name type="scientific">Halarchaeum rubridurum</name>
    <dbReference type="NCBI Taxonomy" id="489911"/>
    <lineage>
        <taxon>Archaea</taxon>
        <taxon>Methanobacteriati</taxon>
        <taxon>Methanobacteriota</taxon>
        <taxon>Stenosarchaea group</taxon>
        <taxon>Halobacteria</taxon>
        <taxon>Halobacteriales</taxon>
        <taxon>Halobacteriaceae</taxon>
    </lineage>
</organism>
<reference evidence="7" key="2">
    <citation type="submission" date="2020-09" db="EMBL/GenBank/DDBJ databases">
        <authorList>
            <person name="Sun Q."/>
            <person name="Ohkuma M."/>
        </authorList>
    </citation>
    <scope>NUCLEOTIDE SEQUENCE</scope>
    <source>
        <strain evidence="7">JCM 16108</strain>
    </source>
</reference>
<evidence type="ECO:0000256" key="1">
    <source>
        <dbReference type="ARBA" id="ARBA00004651"/>
    </source>
</evidence>
<dbReference type="RefSeq" id="WP_188870589.1">
    <property type="nucleotide sequence ID" value="NZ_BMOO01000002.1"/>
</dbReference>
<reference evidence="7" key="1">
    <citation type="journal article" date="2014" name="Int. J. Syst. Evol. Microbiol.">
        <title>Complete genome sequence of Corynebacterium casei LMG S-19264T (=DSM 44701T), isolated from a smear-ripened cheese.</title>
        <authorList>
            <consortium name="US DOE Joint Genome Institute (JGI-PGF)"/>
            <person name="Walter F."/>
            <person name="Albersmeier A."/>
            <person name="Kalinowski J."/>
            <person name="Ruckert C."/>
        </authorList>
    </citation>
    <scope>NUCLEOTIDE SEQUENCE</scope>
    <source>
        <strain evidence="7">JCM 16108</strain>
    </source>
</reference>
<feature type="transmembrane region" description="Helical" evidence="6">
    <location>
        <begin position="89"/>
        <end position="115"/>
    </location>
</feature>
<dbReference type="PANTHER" id="PTHR30482:SF17">
    <property type="entry name" value="ABC TRANSPORTER ATP-BINDING PROTEIN"/>
    <property type="match status" value="1"/>
</dbReference>